<evidence type="ECO:0000313" key="3">
    <source>
        <dbReference type="EMBL" id="MFC3173475.1"/>
    </source>
</evidence>
<dbReference type="PANTHER" id="PTHR43477">
    <property type="entry name" value="DIHYDROANTICAPSIN 7-DEHYDROGENASE"/>
    <property type="match status" value="1"/>
</dbReference>
<protein>
    <submittedName>
        <fullName evidence="3">SDR family NAD(P)-dependent oxidoreductase</fullName>
        <ecNumber evidence="3">1.1.1.-</ecNumber>
    </submittedName>
</protein>
<dbReference type="PRINTS" id="PR00080">
    <property type="entry name" value="SDRFAMILY"/>
</dbReference>
<sequence>MDHKSEFDFTGRRIVVTGAASGIGRAVAEFVAERGAMVGLIDVNPEGVEQVARLTGGHAVTLDLARSDAIPPAIAALAERLGGIDGIVNSAGLGRTSPTREMTIAEWNLMLGINLTAPFLIVQAALPWLLESTGASVVNIASGVGLRPTGPGGSAYAASKAGLMGLTRALAMEFAPKIRVNSVCPGFVRTPMNAFILDDPNASTAFLANYPLRRAAEPIEVAGLIAFLLSDMGSYITGATYAADGGRTMH</sequence>
<keyword evidence="2 3" id="KW-0560">Oxidoreductase</keyword>
<organism evidence="3 4">
    <name type="scientific">Novosphingobium bradum</name>
    <dbReference type="NCBI Taxonomy" id="1737444"/>
    <lineage>
        <taxon>Bacteria</taxon>
        <taxon>Pseudomonadati</taxon>
        <taxon>Pseudomonadota</taxon>
        <taxon>Alphaproteobacteria</taxon>
        <taxon>Sphingomonadales</taxon>
        <taxon>Sphingomonadaceae</taxon>
        <taxon>Novosphingobium</taxon>
    </lineage>
</organism>
<dbReference type="Pfam" id="PF13561">
    <property type="entry name" value="adh_short_C2"/>
    <property type="match status" value="1"/>
</dbReference>
<proteinExistence type="inferred from homology"/>
<reference evidence="4" key="1">
    <citation type="journal article" date="2019" name="Int. J. Syst. Evol. Microbiol.">
        <title>The Global Catalogue of Microorganisms (GCM) 10K type strain sequencing project: providing services to taxonomists for standard genome sequencing and annotation.</title>
        <authorList>
            <consortium name="The Broad Institute Genomics Platform"/>
            <consortium name="The Broad Institute Genome Sequencing Center for Infectious Disease"/>
            <person name="Wu L."/>
            <person name="Ma J."/>
        </authorList>
    </citation>
    <scope>NUCLEOTIDE SEQUENCE [LARGE SCALE GENOMIC DNA]</scope>
    <source>
        <strain evidence="4">KCTC 42984</strain>
    </source>
</reference>
<keyword evidence="4" id="KW-1185">Reference proteome</keyword>
<comment type="caution">
    <text evidence="3">The sequence shown here is derived from an EMBL/GenBank/DDBJ whole genome shotgun (WGS) entry which is preliminary data.</text>
</comment>
<accession>A0ABV7ILD6</accession>
<gene>
    <name evidence="3" type="ORF">ACFOD9_04345</name>
</gene>
<dbReference type="CDD" id="cd05233">
    <property type="entry name" value="SDR_c"/>
    <property type="match status" value="1"/>
</dbReference>
<dbReference type="Gene3D" id="3.40.50.720">
    <property type="entry name" value="NAD(P)-binding Rossmann-like Domain"/>
    <property type="match status" value="1"/>
</dbReference>
<dbReference type="InterPro" id="IPR051122">
    <property type="entry name" value="SDR_DHRS6-like"/>
</dbReference>
<dbReference type="Proteomes" id="UP001595604">
    <property type="component" value="Unassembled WGS sequence"/>
</dbReference>
<evidence type="ECO:0000256" key="2">
    <source>
        <dbReference type="ARBA" id="ARBA00023002"/>
    </source>
</evidence>
<comment type="similarity">
    <text evidence="1">Belongs to the short-chain dehydrogenases/reductases (SDR) family.</text>
</comment>
<dbReference type="SUPFAM" id="SSF51735">
    <property type="entry name" value="NAD(P)-binding Rossmann-fold domains"/>
    <property type="match status" value="1"/>
</dbReference>
<dbReference type="RefSeq" id="WP_379508860.1">
    <property type="nucleotide sequence ID" value="NZ_JBHRTQ010000004.1"/>
</dbReference>
<dbReference type="EC" id="1.1.1.-" evidence="3"/>
<dbReference type="InterPro" id="IPR036291">
    <property type="entry name" value="NAD(P)-bd_dom_sf"/>
</dbReference>
<dbReference type="InterPro" id="IPR002347">
    <property type="entry name" value="SDR_fam"/>
</dbReference>
<name>A0ABV7ILD6_9SPHN</name>
<dbReference type="EMBL" id="JBHRTQ010000004">
    <property type="protein sequence ID" value="MFC3173475.1"/>
    <property type="molecule type" value="Genomic_DNA"/>
</dbReference>
<dbReference type="PRINTS" id="PR00081">
    <property type="entry name" value="GDHRDH"/>
</dbReference>
<dbReference type="GO" id="GO:0016491">
    <property type="term" value="F:oxidoreductase activity"/>
    <property type="evidence" value="ECO:0007669"/>
    <property type="project" value="UniProtKB-KW"/>
</dbReference>
<evidence type="ECO:0000313" key="4">
    <source>
        <dbReference type="Proteomes" id="UP001595604"/>
    </source>
</evidence>
<dbReference type="PANTHER" id="PTHR43477:SF1">
    <property type="entry name" value="DIHYDROANTICAPSIN 7-DEHYDROGENASE"/>
    <property type="match status" value="1"/>
</dbReference>
<evidence type="ECO:0000256" key="1">
    <source>
        <dbReference type="ARBA" id="ARBA00006484"/>
    </source>
</evidence>